<organism evidence="1 2">
    <name type="scientific">Vaccinium darrowii</name>
    <dbReference type="NCBI Taxonomy" id="229202"/>
    <lineage>
        <taxon>Eukaryota</taxon>
        <taxon>Viridiplantae</taxon>
        <taxon>Streptophyta</taxon>
        <taxon>Embryophyta</taxon>
        <taxon>Tracheophyta</taxon>
        <taxon>Spermatophyta</taxon>
        <taxon>Magnoliopsida</taxon>
        <taxon>eudicotyledons</taxon>
        <taxon>Gunneridae</taxon>
        <taxon>Pentapetalae</taxon>
        <taxon>asterids</taxon>
        <taxon>Ericales</taxon>
        <taxon>Ericaceae</taxon>
        <taxon>Vaccinioideae</taxon>
        <taxon>Vaccinieae</taxon>
        <taxon>Vaccinium</taxon>
    </lineage>
</organism>
<dbReference type="EMBL" id="CM037161">
    <property type="protein sequence ID" value="KAH7855094.1"/>
    <property type="molecule type" value="Genomic_DNA"/>
</dbReference>
<name>A0ACB7YPN9_9ERIC</name>
<sequence length="758" mass="85306">MSEGIEEAGPSTLIDEELNEGIHEDPSPATIIDVEDHIEVEGQRHESPIRPIPNVSPIPEVRATVSHVHNPDPAETFRVWIIGPPVEVLLAHFKTQELFKDNVFEVPMILIQLGFGLLLGNFLAVILPRRVFRVWGTRLQFTLNPGPFNIKEHALIGVFAYIGLMRPNLLQSVSIDIAYFHNVIYWTMAFMATLASFLMCFPFVGLFTRHMVSAARMWWPTELVDVAFYRTWHDDIDRLLGNISNKFFFMIFFGLSFIYQTIVGFFFQSLSYLSPLCWVWKNSVVAQIIGAGKKGLGFLSFGMDWASLNTSMGDPLATPIVVILNLLFGYLITLVAILSLYWSNAFETRKFPMMSTEPYDAYGHPYNISRVLHNNGTFNEVGYRDYSNVHWTAFSIVTYSQLLGSLACGLVHVIMERELYTQIEEDVHNRLMERYDSVPKSWSITISVLALVLAVICSIARFGPEVNFPFSVVLAACLTALVAVIIVGPYFATTGEMLPISAGIVIIGGSLFPNERFNCMIYNNFTYQIATNTVQFLGFLKQAHYLQIPLKAMWKVLVVASIIVCSVSFHETWNQLNKHENPCVQQDLPTGSASINCPMLDMYYNRFNMWGVVGSRRIIGDSNYDAFIWSVVAVCIIAQVLLSYFGRRWVFLHSIKLPIILSAAGQIPFSGTATLNTWLSSGIVFYKVAYTRIPGWTPKWQYLLGTALAAGTAFASGMVLHFIRKFSPEWWGSIADDHCPLATCPTAPGIFIEGCIRH</sequence>
<accession>A0ACB7YPN9</accession>
<evidence type="ECO:0000313" key="2">
    <source>
        <dbReference type="Proteomes" id="UP000828048"/>
    </source>
</evidence>
<gene>
    <name evidence="1" type="ORF">Vadar_021166</name>
</gene>
<dbReference type="Proteomes" id="UP000828048">
    <property type="component" value="Chromosome 11"/>
</dbReference>
<proteinExistence type="predicted"/>
<evidence type="ECO:0000313" key="1">
    <source>
        <dbReference type="EMBL" id="KAH7855094.1"/>
    </source>
</evidence>
<reference evidence="1 2" key="1">
    <citation type="journal article" date="2021" name="Hortic Res">
        <title>High-quality reference genome and annotation aids understanding of berry development for evergreen blueberry (Vaccinium darrowii).</title>
        <authorList>
            <person name="Yu J."/>
            <person name="Hulse-Kemp A.M."/>
            <person name="Babiker E."/>
            <person name="Staton M."/>
        </authorList>
    </citation>
    <scope>NUCLEOTIDE SEQUENCE [LARGE SCALE GENOMIC DNA]</scope>
    <source>
        <strain evidence="2">cv. NJ 8807/NJ 8810</strain>
        <tissue evidence="1">Young leaf</tissue>
    </source>
</reference>
<comment type="caution">
    <text evidence="1">The sequence shown here is derived from an EMBL/GenBank/DDBJ whole genome shotgun (WGS) entry which is preliminary data.</text>
</comment>
<protein>
    <submittedName>
        <fullName evidence="1">Uncharacterized protein</fullName>
    </submittedName>
</protein>
<keyword evidence="2" id="KW-1185">Reference proteome</keyword>